<evidence type="ECO:0000256" key="1">
    <source>
        <dbReference type="SAM" id="MobiDB-lite"/>
    </source>
</evidence>
<reference evidence="2" key="1">
    <citation type="submission" date="2014-09" db="EMBL/GenBank/DDBJ databases">
        <authorList>
            <person name="Magalhaes I.L.F."/>
            <person name="Oliveira U."/>
            <person name="Santos F.R."/>
            <person name="Vidigal T.H.D.A."/>
            <person name="Brescovit A.D."/>
            <person name="Santos A.J."/>
        </authorList>
    </citation>
    <scope>NUCLEOTIDE SEQUENCE</scope>
    <source>
        <tissue evidence="2">Shoot tissue taken approximately 20 cm above the soil surface</tissue>
    </source>
</reference>
<evidence type="ECO:0000313" key="2">
    <source>
        <dbReference type="EMBL" id="JAE01395.1"/>
    </source>
</evidence>
<name>A0A0A9EKW0_ARUDO</name>
<dbReference type="EMBL" id="GBRH01196501">
    <property type="protein sequence ID" value="JAE01395.1"/>
    <property type="molecule type" value="Transcribed_RNA"/>
</dbReference>
<reference evidence="2" key="2">
    <citation type="journal article" date="2015" name="Data Brief">
        <title>Shoot transcriptome of the giant reed, Arundo donax.</title>
        <authorList>
            <person name="Barrero R.A."/>
            <person name="Guerrero F.D."/>
            <person name="Moolhuijzen P."/>
            <person name="Goolsby J.A."/>
            <person name="Tidwell J."/>
            <person name="Bellgard S.E."/>
            <person name="Bellgard M.I."/>
        </authorList>
    </citation>
    <scope>NUCLEOTIDE SEQUENCE</scope>
    <source>
        <tissue evidence="2">Shoot tissue taken approximately 20 cm above the soil surface</tissue>
    </source>
</reference>
<accession>A0A0A9EKW0</accession>
<protein>
    <submittedName>
        <fullName evidence="2">ELF6</fullName>
    </submittedName>
</protein>
<organism evidence="2">
    <name type="scientific">Arundo donax</name>
    <name type="common">Giant reed</name>
    <name type="synonym">Donax arundinaceus</name>
    <dbReference type="NCBI Taxonomy" id="35708"/>
    <lineage>
        <taxon>Eukaryota</taxon>
        <taxon>Viridiplantae</taxon>
        <taxon>Streptophyta</taxon>
        <taxon>Embryophyta</taxon>
        <taxon>Tracheophyta</taxon>
        <taxon>Spermatophyta</taxon>
        <taxon>Magnoliopsida</taxon>
        <taxon>Liliopsida</taxon>
        <taxon>Poales</taxon>
        <taxon>Poaceae</taxon>
        <taxon>PACMAD clade</taxon>
        <taxon>Arundinoideae</taxon>
        <taxon>Arundineae</taxon>
        <taxon>Arundo</taxon>
    </lineage>
</organism>
<proteinExistence type="predicted"/>
<feature type="region of interest" description="Disordered" evidence="1">
    <location>
        <begin position="1"/>
        <end position="45"/>
    </location>
</feature>
<sequence>MGSANSDSVGRYSGARGRPRSHAGTGVSAGPPAATAGGDIGARGG</sequence>
<dbReference type="AlphaFoldDB" id="A0A0A9EKW0"/>